<name>A0AB94IYP6_9BACT</name>
<dbReference type="AlphaFoldDB" id="A0AB94IYP6"/>
<keyword evidence="2" id="KW-1185">Reference proteome</keyword>
<reference evidence="2" key="1">
    <citation type="submission" date="2010-03" db="EMBL/GenBank/DDBJ databases">
        <title>The genome sequence of Synergistetes sp. SGP1.</title>
        <authorList>
            <consortium name="metaHIT consortium -- http://www.metahit.eu/"/>
            <person name="Pajon A."/>
            <person name="Turner K."/>
            <person name="Parkhill J."/>
            <person name="Wade W."/>
            <person name="Vartoukian S."/>
        </authorList>
    </citation>
    <scope>NUCLEOTIDE SEQUENCE [LARGE SCALE GENOMIC DNA]</scope>
    <source>
        <strain evidence="2">SGP1</strain>
    </source>
</reference>
<dbReference type="EMBL" id="FP929056">
    <property type="protein sequence ID" value="CBL28901.1"/>
    <property type="molecule type" value="Genomic_DNA"/>
</dbReference>
<evidence type="ECO:0000313" key="1">
    <source>
        <dbReference type="EMBL" id="CBL28901.1"/>
    </source>
</evidence>
<dbReference type="KEGG" id="sbr:SY1_21840"/>
<evidence type="ECO:0000313" key="2">
    <source>
        <dbReference type="Proteomes" id="UP000008957"/>
    </source>
</evidence>
<gene>
    <name evidence="1" type="ORF">SY1_21840</name>
</gene>
<evidence type="ECO:0008006" key="3">
    <source>
        <dbReference type="Google" id="ProtNLM"/>
    </source>
</evidence>
<proteinExistence type="predicted"/>
<dbReference type="Proteomes" id="UP000008957">
    <property type="component" value="Chromosome"/>
</dbReference>
<reference evidence="1 2" key="2">
    <citation type="submission" date="2010-03" db="EMBL/GenBank/DDBJ databases">
        <authorList>
            <person name="Pajon A."/>
        </authorList>
    </citation>
    <scope>NUCLEOTIDE SEQUENCE [LARGE SCALE GENOMIC DNA]</scope>
    <source>
        <strain evidence="1 2">SGP1</strain>
    </source>
</reference>
<organism evidence="1 2">
    <name type="scientific">Fretibacterium fastidiosum</name>
    <dbReference type="NCBI Taxonomy" id="651822"/>
    <lineage>
        <taxon>Bacteria</taxon>
        <taxon>Thermotogati</taxon>
        <taxon>Synergistota</taxon>
        <taxon>Synergistia</taxon>
        <taxon>Synergistales</taxon>
        <taxon>Aminobacteriaceae</taxon>
        <taxon>Fretibacterium</taxon>
    </lineage>
</organism>
<protein>
    <recommendedName>
        <fullName evidence="3">Glycosyl transferases group 1</fullName>
    </recommendedName>
</protein>
<accession>A0AB94IYP6</accession>
<sequence length="281" mass="30194">MIPCVWYVSKTVDVWRRALIGRMAESLRSRGVPLSLYVDGSVAGIDARDVSAWSALTGLERASRILFSGRALWHLWGDAPAWWRIVRLRARAVHTSFDEKTSWCGYPSRLFPDRARDGESLILPAFDFRISGVDDEGPLPVVCLGDAAGQGLEDALSGNEHPVVGTDDLSPDAPTARSGVFIAGPQPFDALRAASLTMQGLVAAAIESPHLNALLGSEGYVRAAEDTEEAWRLALEAALSERGRAVAVSARHFIKARCSPERSADSLVALYSSALGGSVLP</sequence>
<dbReference type="RefSeq" id="WP_015557048.1">
    <property type="nucleotide sequence ID" value="NC_021038.1"/>
</dbReference>